<evidence type="ECO:0000313" key="2">
    <source>
        <dbReference type="EMBL" id="SIN90194.1"/>
    </source>
</evidence>
<name>A0A1N6F4R2_9RHOB</name>
<evidence type="ECO:0000313" key="3">
    <source>
        <dbReference type="Proteomes" id="UP000184932"/>
    </source>
</evidence>
<dbReference type="InterPro" id="IPR032710">
    <property type="entry name" value="NTF2-like_dom_sf"/>
</dbReference>
<dbReference type="Gene3D" id="3.10.450.50">
    <property type="match status" value="1"/>
</dbReference>
<evidence type="ECO:0000259" key="1">
    <source>
        <dbReference type="Pfam" id="PF14534"/>
    </source>
</evidence>
<dbReference type="InterPro" id="IPR027843">
    <property type="entry name" value="DUF4440"/>
</dbReference>
<protein>
    <recommendedName>
        <fullName evidence="1">DUF4440 domain-containing protein</fullName>
    </recommendedName>
</protein>
<gene>
    <name evidence="2" type="ORF">SAMN05444002_1367</name>
</gene>
<dbReference type="Pfam" id="PF14534">
    <property type="entry name" value="DUF4440"/>
    <property type="match status" value="1"/>
</dbReference>
<organism evidence="2 3">
    <name type="scientific">Vannielia litorea</name>
    <dbReference type="NCBI Taxonomy" id="1217970"/>
    <lineage>
        <taxon>Bacteria</taxon>
        <taxon>Pseudomonadati</taxon>
        <taxon>Pseudomonadota</taxon>
        <taxon>Alphaproteobacteria</taxon>
        <taxon>Rhodobacterales</taxon>
        <taxon>Paracoccaceae</taxon>
        <taxon>Vannielia</taxon>
    </lineage>
</organism>
<dbReference type="STRING" id="1217970.SAMN05444002_1367"/>
<proteinExistence type="predicted"/>
<dbReference type="AlphaFoldDB" id="A0A1N6F4R2"/>
<dbReference type="SUPFAM" id="SSF54427">
    <property type="entry name" value="NTF2-like"/>
    <property type="match status" value="1"/>
</dbReference>
<dbReference type="EMBL" id="FSRL01000001">
    <property type="protein sequence ID" value="SIN90194.1"/>
    <property type="molecule type" value="Genomic_DNA"/>
</dbReference>
<dbReference type="RefSeq" id="WP_074255448.1">
    <property type="nucleotide sequence ID" value="NZ_FSRL01000001.1"/>
</dbReference>
<dbReference type="Proteomes" id="UP000184932">
    <property type="component" value="Unassembled WGS sequence"/>
</dbReference>
<accession>A0A1N6F4R2</accession>
<feature type="domain" description="DUF4440" evidence="1">
    <location>
        <begin position="23"/>
        <end position="104"/>
    </location>
</feature>
<sequence length="119" mass="13160">MTESDFWHMEERSWTGGADYARSVTRDDAVFVFPFPAGIMSAEASMKGLEGRPPWRSVTLHDRSFTRNGPVVLLAYRAEAEREGQSYTALCASTWVDDGDGWRVMSHQQTPAAETAAGA</sequence>
<dbReference type="OrthoDB" id="7353854at2"/>
<reference evidence="3" key="1">
    <citation type="submission" date="2016-11" db="EMBL/GenBank/DDBJ databases">
        <authorList>
            <person name="Varghese N."/>
            <person name="Submissions S."/>
        </authorList>
    </citation>
    <scope>NUCLEOTIDE SEQUENCE [LARGE SCALE GENOMIC DNA]</scope>
    <source>
        <strain evidence="3">DSM 29440</strain>
    </source>
</reference>
<keyword evidence="3" id="KW-1185">Reference proteome</keyword>